<keyword evidence="1" id="KW-0813">Transport</keyword>
<dbReference type="InterPro" id="IPR027417">
    <property type="entry name" value="P-loop_NTPase"/>
</dbReference>
<dbReference type="SMART" id="SM00382">
    <property type="entry name" value="AAA"/>
    <property type="match status" value="2"/>
</dbReference>
<comment type="caution">
    <text evidence="6">The sequence shown here is derived from an EMBL/GenBank/DDBJ whole genome shotgun (WGS) entry which is preliminary data.</text>
</comment>
<dbReference type="InterPro" id="IPR050107">
    <property type="entry name" value="ABC_carbohydrate_import_ATPase"/>
</dbReference>
<dbReference type="PANTHER" id="PTHR43790">
    <property type="entry name" value="CARBOHYDRATE TRANSPORT ATP-BINDING PROTEIN MG119-RELATED"/>
    <property type="match status" value="1"/>
</dbReference>
<dbReference type="GO" id="GO:0005524">
    <property type="term" value="F:ATP binding"/>
    <property type="evidence" value="ECO:0007669"/>
    <property type="project" value="UniProtKB-KW"/>
</dbReference>
<dbReference type="CDD" id="cd03215">
    <property type="entry name" value="ABC_Carb_Monos_II"/>
    <property type="match status" value="1"/>
</dbReference>
<protein>
    <submittedName>
        <fullName evidence="6">Sugar ABC transporter ATP-binding protein</fullName>
    </submittedName>
</protein>
<accession>A0ABT5TY93</accession>
<organism evidence="6 7">
    <name type="scientific">Georgenia halotolerans</name>
    <dbReference type="NCBI Taxonomy" id="3028317"/>
    <lineage>
        <taxon>Bacteria</taxon>
        <taxon>Bacillati</taxon>
        <taxon>Actinomycetota</taxon>
        <taxon>Actinomycetes</taxon>
        <taxon>Micrococcales</taxon>
        <taxon>Bogoriellaceae</taxon>
        <taxon>Georgenia</taxon>
    </lineage>
</organism>
<evidence type="ECO:0000256" key="3">
    <source>
        <dbReference type="ARBA" id="ARBA00022741"/>
    </source>
</evidence>
<gene>
    <name evidence="6" type="ORF">PU560_10650</name>
</gene>
<keyword evidence="7" id="KW-1185">Reference proteome</keyword>
<proteinExistence type="predicted"/>
<dbReference type="PANTHER" id="PTHR43790:SF9">
    <property type="entry name" value="GALACTOFURANOSE TRANSPORTER ATP-BINDING PROTEIN YTFR"/>
    <property type="match status" value="1"/>
</dbReference>
<dbReference type="Gene3D" id="3.40.50.300">
    <property type="entry name" value="P-loop containing nucleotide triphosphate hydrolases"/>
    <property type="match status" value="2"/>
</dbReference>
<name>A0ABT5TY93_9MICO</name>
<feature type="domain" description="ABC transporter" evidence="5">
    <location>
        <begin position="268"/>
        <end position="508"/>
    </location>
</feature>
<evidence type="ECO:0000256" key="1">
    <source>
        <dbReference type="ARBA" id="ARBA00022448"/>
    </source>
</evidence>
<dbReference type="InterPro" id="IPR003439">
    <property type="entry name" value="ABC_transporter-like_ATP-bd"/>
</dbReference>
<keyword evidence="2" id="KW-0677">Repeat</keyword>
<evidence type="ECO:0000313" key="6">
    <source>
        <dbReference type="EMBL" id="MDD9206922.1"/>
    </source>
</evidence>
<dbReference type="Proteomes" id="UP001165561">
    <property type="component" value="Unassembled WGS sequence"/>
</dbReference>
<evidence type="ECO:0000256" key="4">
    <source>
        <dbReference type="ARBA" id="ARBA00022840"/>
    </source>
</evidence>
<dbReference type="CDD" id="cd03216">
    <property type="entry name" value="ABC_Carb_Monos_I"/>
    <property type="match status" value="1"/>
</dbReference>
<dbReference type="SUPFAM" id="SSF52540">
    <property type="entry name" value="P-loop containing nucleoside triphosphate hydrolases"/>
    <property type="match status" value="2"/>
</dbReference>
<dbReference type="Pfam" id="PF00005">
    <property type="entry name" value="ABC_tran"/>
    <property type="match status" value="2"/>
</dbReference>
<dbReference type="InterPro" id="IPR003593">
    <property type="entry name" value="AAA+_ATPase"/>
</dbReference>
<dbReference type="EMBL" id="JARACI010001006">
    <property type="protein sequence ID" value="MDD9206922.1"/>
    <property type="molecule type" value="Genomic_DNA"/>
</dbReference>
<evidence type="ECO:0000313" key="7">
    <source>
        <dbReference type="Proteomes" id="UP001165561"/>
    </source>
</evidence>
<keyword evidence="3" id="KW-0547">Nucleotide-binding</keyword>
<feature type="domain" description="ABC transporter" evidence="5">
    <location>
        <begin position="21"/>
        <end position="256"/>
    </location>
</feature>
<sequence>MTSDPMTAGTPLAQSGVPAAVAVRGVTKTYGSVTALDDVDFTLRPGTVHGLVGENGSGKSTLTKIIAGVLPPDRGTVAIDGETIKHIDPRTSIQHGVRVIFQDLALFPNMTVAENLVFEGDRPLLRPISARKMRTRAREALDALELDIDPGARLGELSTAERQLVAIARTVSSDGRIVLMDEPTAALTHKEIDQLLTIIRRLSEQGLSFVFISHKLREVVSVADDVTVIRDGQVVSTGASAEYDQDRITDLMTGGTVENARRDTPAEAAEQPVVEVRGLSLATIFQDVDLAMYPGRVLGLAGLVGSGRTEIGLAIAGLVHPEKGEVRYRGEVVHNRRDNPGLQYVPEDRLTEGLFLDWSIADNIITNDLDEAVGRGRTVSTAKIAEVGSRWRDRLRIKTPSVANPASSLSGGNQQRVLLARALAPRPDVIILNNPTVGVDIGSRADIHNVIRAVAEEGTAILVISDEPAELISVCDDLVFISEGRVVDRRRADTLDEEALLDIISEGGPS</sequence>
<keyword evidence="4 6" id="KW-0067">ATP-binding</keyword>
<evidence type="ECO:0000256" key="2">
    <source>
        <dbReference type="ARBA" id="ARBA00022737"/>
    </source>
</evidence>
<dbReference type="PROSITE" id="PS00211">
    <property type="entry name" value="ABC_TRANSPORTER_1"/>
    <property type="match status" value="1"/>
</dbReference>
<dbReference type="PROSITE" id="PS50893">
    <property type="entry name" value="ABC_TRANSPORTER_2"/>
    <property type="match status" value="2"/>
</dbReference>
<dbReference type="InterPro" id="IPR017871">
    <property type="entry name" value="ABC_transporter-like_CS"/>
</dbReference>
<evidence type="ECO:0000259" key="5">
    <source>
        <dbReference type="PROSITE" id="PS50893"/>
    </source>
</evidence>
<reference evidence="6" key="1">
    <citation type="submission" date="2023-02" db="EMBL/GenBank/DDBJ databases">
        <title>Georgenia sp.10Sc9-8, isolated from a soil sample collected from the Taklamakan desert.</title>
        <authorList>
            <person name="Liu S."/>
        </authorList>
    </citation>
    <scope>NUCLEOTIDE SEQUENCE</scope>
    <source>
        <strain evidence="6">10Sc9-8</strain>
    </source>
</reference>